<evidence type="ECO:0000313" key="3">
    <source>
        <dbReference type="Proteomes" id="UP000001137"/>
    </source>
</evidence>
<dbReference type="EMBL" id="CP000852">
    <property type="protein sequence ID" value="ABW01746.1"/>
    <property type="molecule type" value="Genomic_DNA"/>
</dbReference>
<dbReference type="RefSeq" id="WP_012185965.1">
    <property type="nucleotide sequence ID" value="NC_009954.1"/>
</dbReference>
<dbReference type="GeneID" id="5709335"/>
<sequence length="225" mass="24307">MQYSDLDKILYSIRVAITLTIPDLLAIISASVVLGLLTGIYAKAGSIDFITMVIYAAFMLATSLWPSLIIALTYTPVILLIYRGFSELDAAVKLKWGRIGSLILTAAYLLWVLNSILVTVTQPIFQPIASIESLINRIPRGSFLVIMPVYVSVIMAAAMVAGVVGVLMCSYSLIKVGRLIGSAKTVRNASIIITISIVVGIMPMVGVILLIIGLYLMLRGLKVMI</sequence>
<dbReference type="OrthoDB" id="382988at2157"/>
<gene>
    <name evidence="2" type="ordered locus">Cmaq_0913</name>
</gene>
<dbReference type="Proteomes" id="UP000001137">
    <property type="component" value="Chromosome"/>
</dbReference>
<dbReference type="KEGG" id="cma:Cmaq_0913"/>
<reference evidence="2 3" key="1">
    <citation type="submission" date="2007-10" db="EMBL/GenBank/DDBJ databases">
        <title>Complete sequence of Caldivirga maquilingensis IC-167.</title>
        <authorList>
            <consortium name="US DOE Joint Genome Institute"/>
            <person name="Copeland A."/>
            <person name="Lucas S."/>
            <person name="Lapidus A."/>
            <person name="Barry K."/>
            <person name="Glavina del Rio T."/>
            <person name="Dalin E."/>
            <person name="Tice H."/>
            <person name="Pitluck S."/>
            <person name="Saunders E."/>
            <person name="Brettin T."/>
            <person name="Bruce D."/>
            <person name="Detter J.C."/>
            <person name="Han C."/>
            <person name="Schmutz J."/>
            <person name="Larimer F."/>
            <person name="Land M."/>
            <person name="Hauser L."/>
            <person name="Kyrpides N."/>
            <person name="Ivanova N."/>
            <person name="Biddle J.F."/>
            <person name="Zhang Z."/>
            <person name="Fitz-Gibbon S.T."/>
            <person name="Lowe T.M."/>
            <person name="Saltikov C."/>
            <person name="House C.H."/>
            <person name="Richardson P."/>
        </authorList>
    </citation>
    <scope>NUCLEOTIDE SEQUENCE [LARGE SCALE GENOMIC DNA]</scope>
    <source>
        <strain evidence="3">ATCC 700844 / DSM 13496 / JCM 10307 / IC-167</strain>
    </source>
</reference>
<evidence type="ECO:0000256" key="1">
    <source>
        <dbReference type="SAM" id="Phobius"/>
    </source>
</evidence>
<feature type="transmembrane region" description="Helical" evidence="1">
    <location>
        <begin position="102"/>
        <end position="125"/>
    </location>
</feature>
<protein>
    <submittedName>
        <fullName evidence="2">Uncharacterized protein</fullName>
    </submittedName>
</protein>
<keyword evidence="1" id="KW-0472">Membrane</keyword>
<evidence type="ECO:0000313" key="2">
    <source>
        <dbReference type="EMBL" id="ABW01746.1"/>
    </source>
</evidence>
<dbReference type="HOGENOM" id="CLU_1227615_0_0_2"/>
<dbReference type="AlphaFoldDB" id="A8MD90"/>
<proteinExistence type="predicted"/>
<organism evidence="2 3">
    <name type="scientific">Caldivirga maquilingensis (strain ATCC 700844 / DSM 13496 / JCM 10307 / IC-167)</name>
    <dbReference type="NCBI Taxonomy" id="397948"/>
    <lineage>
        <taxon>Archaea</taxon>
        <taxon>Thermoproteota</taxon>
        <taxon>Thermoprotei</taxon>
        <taxon>Thermoproteales</taxon>
        <taxon>Thermoproteaceae</taxon>
        <taxon>Caldivirga</taxon>
    </lineage>
</organism>
<accession>A8MD90</accession>
<keyword evidence="1" id="KW-0812">Transmembrane</keyword>
<dbReference type="STRING" id="397948.Cmaq_0913"/>
<feature type="transmembrane region" description="Helical" evidence="1">
    <location>
        <begin position="191"/>
        <end position="218"/>
    </location>
</feature>
<feature type="transmembrane region" description="Helical" evidence="1">
    <location>
        <begin position="54"/>
        <end position="82"/>
    </location>
</feature>
<keyword evidence="1" id="KW-1133">Transmembrane helix</keyword>
<name>A8MD90_CALMQ</name>
<keyword evidence="3" id="KW-1185">Reference proteome</keyword>
<feature type="transmembrane region" description="Helical" evidence="1">
    <location>
        <begin position="145"/>
        <end position="170"/>
    </location>
</feature>
<feature type="transmembrane region" description="Helical" evidence="1">
    <location>
        <begin position="21"/>
        <end position="42"/>
    </location>
</feature>